<keyword evidence="13" id="KW-1185">Reference proteome</keyword>
<dbReference type="RefSeq" id="WP_090245907.1">
    <property type="nucleotide sequence ID" value="NZ_FNOU01000016.1"/>
</dbReference>
<evidence type="ECO:0000256" key="10">
    <source>
        <dbReference type="RuleBase" id="RU004320"/>
    </source>
</evidence>
<dbReference type="PANTHER" id="PTHR17224">
    <property type="entry name" value="PEPTIDYL-TRNA HYDROLASE"/>
    <property type="match status" value="1"/>
</dbReference>
<keyword evidence="2 8" id="KW-0820">tRNA-binding</keyword>
<evidence type="ECO:0000256" key="9">
    <source>
        <dbReference type="RuleBase" id="RU000673"/>
    </source>
</evidence>
<dbReference type="GO" id="GO:0072344">
    <property type="term" value="P:rescue of stalled ribosome"/>
    <property type="evidence" value="ECO:0007669"/>
    <property type="project" value="UniProtKB-UniRule"/>
</dbReference>
<feature type="binding site" evidence="8">
    <location>
        <position position="14"/>
    </location>
    <ligand>
        <name>tRNA</name>
        <dbReference type="ChEBI" id="CHEBI:17843"/>
    </ligand>
</feature>
<evidence type="ECO:0000313" key="13">
    <source>
        <dbReference type="Proteomes" id="UP000199652"/>
    </source>
</evidence>
<evidence type="ECO:0000256" key="6">
    <source>
        <dbReference type="ARBA" id="ARBA00048707"/>
    </source>
</evidence>
<evidence type="ECO:0000256" key="4">
    <source>
        <dbReference type="ARBA" id="ARBA00022884"/>
    </source>
</evidence>
<feature type="active site" description="Proton acceptor" evidence="8">
    <location>
        <position position="19"/>
    </location>
</feature>
<comment type="subcellular location">
    <subcellularLocation>
        <location evidence="8">Cytoplasm</location>
    </subcellularLocation>
</comment>
<dbReference type="GO" id="GO:0005737">
    <property type="term" value="C:cytoplasm"/>
    <property type="evidence" value="ECO:0007669"/>
    <property type="project" value="UniProtKB-SubCell"/>
</dbReference>
<reference evidence="13" key="1">
    <citation type="submission" date="2016-10" db="EMBL/GenBank/DDBJ databases">
        <authorList>
            <person name="Varghese N."/>
            <person name="Submissions S."/>
        </authorList>
    </citation>
    <scope>NUCLEOTIDE SEQUENCE [LARGE SCALE GENOMIC DNA]</scope>
    <source>
        <strain evidence="13">VPI 5359</strain>
    </source>
</reference>
<dbReference type="STRING" id="1528.SAMN04488579_11625"/>
<evidence type="ECO:0000256" key="7">
    <source>
        <dbReference type="ARBA" id="ARBA00050038"/>
    </source>
</evidence>
<dbReference type="FunFam" id="3.40.50.1470:FF:000001">
    <property type="entry name" value="Peptidyl-tRNA hydrolase"/>
    <property type="match status" value="1"/>
</dbReference>
<feature type="site" description="Discriminates between blocked and unblocked aminoacyl-tRNA" evidence="8">
    <location>
        <position position="9"/>
    </location>
</feature>
<accession>A0A1H3H2U5</accession>
<feature type="binding site" evidence="8">
    <location>
        <position position="64"/>
    </location>
    <ligand>
        <name>tRNA</name>
        <dbReference type="ChEBI" id="CHEBI:17843"/>
    </ligand>
</feature>
<dbReference type="EMBL" id="FNOU01000016">
    <property type="protein sequence ID" value="SDY09660.1"/>
    <property type="molecule type" value="Genomic_DNA"/>
</dbReference>
<dbReference type="GO" id="GO:0000049">
    <property type="term" value="F:tRNA binding"/>
    <property type="evidence" value="ECO:0007669"/>
    <property type="project" value="UniProtKB-UniRule"/>
</dbReference>
<dbReference type="InterPro" id="IPR018171">
    <property type="entry name" value="Pept_tRNA_hydro_CS"/>
</dbReference>
<organism evidence="12 13">
    <name type="scientific">Eubacterium barkeri</name>
    <name type="common">Clostridium barkeri</name>
    <dbReference type="NCBI Taxonomy" id="1528"/>
    <lineage>
        <taxon>Bacteria</taxon>
        <taxon>Bacillati</taxon>
        <taxon>Bacillota</taxon>
        <taxon>Clostridia</taxon>
        <taxon>Eubacteriales</taxon>
        <taxon>Eubacteriaceae</taxon>
        <taxon>Eubacterium</taxon>
    </lineage>
</organism>
<dbReference type="SUPFAM" id="SSF53178">
    <property type="entry name" value="Peptidyl-tRNA hydrolase-like"/>
    <property type="match status" value="1"/>
</dbReference>
<feature type="site" description="Stabilizes the basic form of H active site to accept a proton" evidence="8">
    <location>
        <position position="91"/>
    </location>
</feature>
<dbReference type="GO" id="GO:0006515">
    <property type="term" value="P:protein quality control for misfolded or incompletely synthesized proteins"/>
    <property type="evidence" value="ECO:0007669"/>
    <property type="project" value="UniProtKB-UniRule"/>
</dbReference>
<dbReference type="Pfam" id="PF01195">
    <property type="entry name" value="Pept_tRNA_hydro"/>
    <property type="match status" value="1"/>
</dbReference>
<comment type="catalytic activity">
    <reaction evidence="6 8 9">
        <text>an N-acyl-L-alpha-aminoacyl-tRNA + H2O = an N-acyl-L-amino acid + a tRNA + H(+)</text>
        <dbReference type="Rhea" id="RHEA:54448"/>
        <dbReference type="Rhea" id="RHEA-COMP:10123"/>
        <dbReference type="Rhea" id="RHEA-COMP:13883"/>
        <dbReference type="ChEBI" id="CHEBI:15377"/>
        <dbReference type="ChEBI" id="CHEBI:15378"/>
        <dbReference type="ChEBI" id="CHEBI:59874"/>
        <dbReference type="ChEBI" id="CHEBI:78442"/>
        <dbReference type="ChEBI" id="CHEBI:138191"/>
        <dbReference type="EC" id="3.1.1.29"/>
    </reaction>
</comment>
<protein>
    <recommendedName>
        <fullName evidence="7 8">Peptidyl-tRNA hydrolase</fullName>
        <shortName evidence="8">Pth</shortName>
        <ecNumber evidence="1 8">3.1.1.29</ecNumber>
    </recommendedName>
</protein>
<keyword evidence="3 8" id="KW-0378">Hydrolase</keyword>
<dbReference type="PANTHER" id="PTHR17224:SF1">
    <property type="entry name" value="PEPTIDYL-TRNA HYDROLASE"/>
    <property type="match status" value="1"/>
</dbReference>
<feature type="region of interest" description="Disordered" evidence="11">
    <location>
        <begin position="188"/>
        <end position="209"/>
    </location>
</feature>
<gene>
    <name evidence="8" type="primary">pth</name>
    <name evidence="12" type="ORF">SAMN04488579_11625</name>
</gene>
<dbReference type="Gene3D" id="3.40.50.1470">
    <property type="entry name" value="Peptidyl-tRNA hydrolase"/>
    <property type="match status" value="1"/>
</dbReference>
<evidence type="ECO:0000256" key="5">
    <source>
        <dbReference type="ARBA" id="ARBA00038063"/>
    </source>
</evidence>
<evidence type="ECO:0000256" key="1">
    <source>
        <dbReference type="ARBA" id="ARBA00013260"/>
    </source>
</evidence>
<proteinExistence type="inferred from homology"/>
<dbReference type="CDD" id="cd00462">
    <property type="entry name" value="PTH"/>
    <property type="match status" value="1"/>
</dbReference>
<evidence type="ECO:0000256" key="11">
    <source>
        <dbReference type="SAM" id="MobiDB-lite"/>
    </source>
</evidence>
<dbReference type="NCBIfam" id="TIGR00447">
    <property type="entry name" value="pth"/>
    <property type="match status" value="1"/>
</dbReference>
<dbReference type="PROSITE" id="PS01195">
    <property type="entry name" value="PEPT_TRNA_HYDROL_1"/>
    <property type="match status" value="1"/>
</dbReference>
<dbReference type="PROSITE" id="PS01196">
    <property type="entry name" value="PEPT_TRNA_HYDROL_2"/>
    <property type="match status" value="1"/>
</dbReference>
<evidence type="ECO:0000256" key="2">
    <source>
        <dbReference type="ARBA" id="ARBA00022555"/>
    </source>
</evidence>
<dbReference type="AlphaFoldDB" id="A0A1H3H2U5"/>
<name>A0A1H3H2U5_EUBBA</name>
<sequence length="209" mass="23426">MILIIGLGNPGIEYARTRHNVGFLAIDAIAKEKHVQLTKNEHHGLTGTFFENGQKVMLVKPQTYMNLSGRCVRELADYYDVPLEDILVIYDDIDLELGQLRIRKKGSAGTHNGMRSILEELGDGGFPRVRMGIGKKPAHWDLADFVLAKLDEEAMKSVEDMCAKVAQGVNFYLEQDIDVAMNRINRKPKKPAVEKPVEEPDVVEAPREA</sequence>
<dbReference type="InterPro" id="IPR036416">
    <property type="entry name" value="Pept_tRNA_hydro_sf"/>
</dbReference>
<evidence type="ECO:0000256" key="3">
    <source>
        <dbReference type="ARBA" id="ARBA00022801"/>
    </source>
</evidence>
<dbReference type="GO" id="GO:0004045">
    <property type="term" value="F:peptidyl-tRNA hydrolase activity"/>
    <property type="evidence" value="ECO:0007669"/>
    <property type="project" value="UniProtKB-UniRule"/>
</dbReference>
<dbReference type="Proteomes" id="UP000199652">
    <property type="component" value="Unassembled WGS sequence"/>
</dbReference>
<comment type="function">
    <text evidence="8">Catalyzes the release of premature peptidyl moieties from peptidyl-tRNA molecules trapped in stalled 50S ribosomal subunits, and thus maintains levels of free tRNAs and 50S ribosomes.</text>
</comment>
<dbReference type="OrthoDB" id="9800507at2"/>
<keyword evidence="4 8" id="KW-0694">RNA-binding</keyword>
<comment type="function">
    <text evidence="8">Hydrolyzes ribosome-free peptidyl-tRNAs (with 1 or more amino acids incorporated), which drop off the ribosome during protein synthesis, or as a result of ribosome stalling.</text>
</comment>
<keyword evidence="8" id="KW-0963">Cytoplasm</keyword>
<comment type="similarity">
    <text evidence="5 8 10">Belongs to the PTH family.</text>
</comment>
<comment type="subunit">
    <text evidence="8">Monomer.</text>
</comment>
<evidence type="ECO:0000256" key="8">
    <source>
        <dbReference type="HAMAP-Rule" id="MF_00083"/>
    </source>
</evidence>
<feature type="binding site" evidence="8">
    <location>
        <position position="66"/>
    </location>
    <ligand>
        <name>tRNA</name>
        <dbReference type="ChEBI" id="CHEBI:17843"/>
    </ligand>
</feature>
<evidence type="ECO:0000313" key="12">
    <source>
        <dbReference type="EMBL" id="SDY09660.1"/>
    </source>
</evidence>
<dbReference type="HAMAP" id="MF_00083">
    <property type="entry name" value="Pept_tRNA_hydro_bact"/>
    <property type="match status" value="1"/>
</dbReference>
<feature type="binding site" evidence="8">
    <location>
        <position position="112"/>
    </location>
    <ligand>
        <name>tRNA</name>
        <dbReference type="ChEBI" id="CHEBI:17843"/>
    </ligand>
</feature>
<dbReference type="InterPro" id="IPR001328">
    <property type="entry name" value="Pept_tRNA_hydro"/>
</dbReference>
<dbReference type="EC" id="3.1.1.29" evidence="1 8"/>
<feature type="compositionally biased region" description="Basic and acidic residues" evidence="11">
    <location>
        <begin position="191"/>
        <end position="209"/>
    </location>
</feature>